<organism evidence="1 2">
    <name type="scientific">Blautia producta ATCC 27340 = DSM 2950</name>
    <dbReference type="NCBI Taxonomy" id="1121114"/>
    <lineage>
        <taxon>Bacteria</taxon>
        <taxon>Bacillati</taxon>
        <taxon>Bacillota</taxon>
        <taxon>Clostridia</taxon>
        <taxon>Lachnospirales</taxon>
        <taxon>Lachnospiraceae</taxon>
        <taxon>Blautia</taxon>
    </lineage>
</organism>
<evidence type="ECO:0000313" key="1">
    <source>
        <dbReference type="EMBL" id="QIB57045.1"/>
    </source>
</evidence>
<dbReference type="RefSeq" id="WP_018596072.1">
    <property type="nucleotide sequence ID" value="NZ_AUUC01000032.1"/>
</dbReference>
<reference evidence="1 2" key="1">
    <citation type="submission" date="2020-02" db="EMBL/GenBank/DDBJ databases">
        <title>Complete genome sequence of Blautia producta JCM 1471(T).</title>
        <authorList>
            <person name="Tourlousse D.M."/>
            <person name="Sakamoto M."/>
            <person name="Miura T."/>
            <person name="Narita K."/>
            <person name="Ohashi A."/>
            <person name="Uchino Y."/>
            <person name="Yamazoe A."/>
            <person name="Kameyama K."/>
            <person name="Terauchi J."/>
            <person name="Ohkuma M."/>
            <person name="Kawasaki H."/>
            <person name="Sekiguchi Y."/>
        </authorList>
    </citation>
    <scope>NUCLEOTIDE SEQUENCE [LARGE SCALE GENOMIC DNA]</scope>
    <source>
        <strain evidence="1 2">JCM 1471</strain>
    </source>
</reference>
<sequence length="50" mass="5921">MQRSREVYIWAMADLEFCCAWRSISLEIMHLGTGYMKRKIKSAIAQKKKI</sequence>
<dbReference type="GeneID" id="75054396"/>
<name>A0ABX6JC33_9FIRM</name>
<evidence type="ECO:0000313" key="2">
    <source>
        <dbReference type="Proteomes" id="UP000464715"/>
    </source>
</evidence>
<dbReference type="Proteomes" id="UP000464715">
    <property type="component" value="Chromosome"/>
</dbReference>
<gene>
    <name evidence="1" type="ORF">GXM18_20635</name>
</gene>
<protein>
    <submittedName>
        <fullName evidence="1">Uncharacterized protein</fullName>
    </submittedName>
</protein>
<accession>A0ABX6JC33</accession>
<keyword evidence="2" id="KW-1185">Reference proteome</keyword>
<proteinExistence type="predicted"/>
<dbReference type="EMBL" id="CP048626">
    <property type="protein sequence ID" value="QIB57045.1"/>
    <property type="molecule type" value="Genomic_DNA"/>
</dbReference>